<accession>A0A1D8P587</accession>
<dbReference type="Proteomes" id="UP000176050">
    <property type="component" value="Chromosome"/>
</dbReference>
<evidence type="ECO:0000313" key="2">
    <source>
        <dbReference type="Proteomes" id="UP000176050"/>
    </source>
</evidence>
<sequence>MIINNINLIRGYYIHNFKMKENDKCVIQFRKTKDKDIPEIEVTFINCFKVEYLKNKMEELLVEDFALNDFPGMKYIFQLQKYNLDINDYNHFLLFDKKVEKTIETGVIKKSIIDIIFKNYKVSYI</sequence>
<reference evidence="1 2" key="1">
    <citation type="submission" date="2016-10" db="EMBL/GenBank/DDBJ databases">
        <title>Lutibacter sp. LPB0138, isolated from marine gastropod.</title>
        <authorList>
            <person name="Kim E."/>
            <person name="Yi H."/>
        </authorList>
    </citation>
    <scope>NUCLEOTIDE SEQUENCE [LARGE SCALE GENOMIC DNA]</scope>
    <source>
        <strain evidence="1 2">LPB0138</strain>
    </source>
</reference>
<protein>
    <submittedName>
        <fullName evidence="1">Uncharacterized protein</fullName>
    </submittedName>
</protein>
<proteinExistence type="predicted"/>
<gene>
    <name evidence="1" type="ORF">LPB138_03150</name>
</gene>
<dbReference type="AlphaFoldDB" id="A0A1D8P587"/>
<dbReference type="KEGG" id="lul:LPB138_03150"/>
<dbReference type="STRING" id="1850246.LPB138_03150"/>
<evidence type="ECO:0000313" key="1">
    <source>
        <dbReference type="EMBL" id="AOW19738.1"/>
    </source>
</evidence>
<name>A0A1D8P587_9FLAO</name>
<organism evidence="1 2">
    <name type="scientific">Urechidicola croceus</name>
    <dbReference type="NCBI Taxonomy" id="1850246"/>
    <lineage>
        <taxon>Bacteria</taxon>
        <taxon>Pseudomonadati</taxon>
        <taxon>Bacteroidota</taxon>
        <taxon>Flavobacteriia</taxon>
        <taxon>Flavobacteriales</taxon>
        <taxon>Flavobacteriaceae</taxon>
        <taxon>Urechidicola</taxon>
    </lineage>
</organism>
<dbReference type="EMBL" id="CP017478">
    <property type="protein sequence ID" value="AOW19738.1"/>
    <property type="molecule type" value="Genomic_DNA"/>
</dbReference>
<keyword evidence="2" id="KW-1185">Reference proteome</keyword>